<feature type="repeat" description="Solcar" evidence="10">
    <location>
        <begin position="17"/>
        <end position="101"/>
    </location>
</feature>
<dbReference type="FunFam" id="1.50.40.10:FF:000046">
    <property type="entry name" value="Phosphate carrier protein, mitochondrial"/>
    <property type="match status" value="1"/>
</dbReference>
<keyword evidence="8" id="KW-0496">Mitochondrion</keyword>
<dbReference type="PANTHER" id="PTHR45671:SF10">
    <property type="entry name" value="SOLUTE CARRIER FAMILY 25 MEMBER 3"/>
    <property type="match status" value="1"/>
</dbReference>
<evidence type="ECO:0000256" key="4">
    <source>
        <dbReference type="ARBA" id="ARBA00022692"/>
    </source>
</evidence>
<dbReference type="AlphaFoldDB" id="A0A3S4ZRB3"/>
<evidence type="ECO:0000256" key="3">
    <source>
        <dbReference type="ARBA" id="ARBA00022448"/>
    </source>
</evidence>
<keyword evidence="4 10" id="KW-0812">Transmembrane</keyword>
<dbReference type="EMBL" id="CAAALY010007825">
    <property type="protein sequence ID" value="VEL10016.1"/>
    <property type="molecule type" value="Genomic_DNA"/>
</dbReference>
<keyword evidence="9 10" id="KW-0472">Membrane</keyword>
<dbReference type="Gene3D" id="1.50.40.10">
    <property type="entry name" value="Mitochondrial carrier domain"/>
    <property type="match status" value="2"/>
</dbReference>
<feature type="repeat" description="Solcar" evidence="10">
    <location>
        <begin position="214"/>
        <end position="292"/>
    </location>
</feature>
<evidence type="ECO:0000256" key="1">
    <source>
        <dbReference type="ARBA" id="ARBA00004448"/>
    </source>
</evidence>
<evidence type="ECO:0000313" key="14">
    <source>
        <dbReference type="Proteomes" id="UP000784294"/>
    </source>
</evidence>
<accession>A0A3S4ZRB3</accession>
<protein>
    <recommendedName>
        <fullName evidence="15">Phosphate carrier protein, mitochondrial</fullName>
    </recommendedName>
</protein>
<evidence type="ECO:0000256" key="6">
    <source>
        <dbReference type="ARBA" id="ARBA00022792"/>
    </source>
</evidence>
<comment type="caution">
    <text evidence="13">The sequence shown here is derived from an EMBL/GenBank/DDBJ whole genome shotgun (WGS) entry which is preliminary data.</text>
</comment>
<evidence type="ECO:0000256" key="7">
    <source>
        <dbReference type="ARBA" id="ARBA00022989"/>
    </source>
</evidence>
<dbReference type="GO" id="GO:1990547">
    <property type="term" value="P:mitochondrial phosphate ion transmembrane transport"/>
    <property type="evidence" value="ECO:0007669"/>
    <property type="project" value="InterPro"/>
</dbReference>
<dbReference type="SUPFAM" id="SSF103506">
    <property type="entry name" value="Mitochondrial carrier"/>
    <property type="match status" value="1"/>
</dbReference>
<feature type="repeat" description="Solcar" evidence="10">
    <location>
        <begin position="102"/>
        <end position="186"/>
    </location>
</feature>
<feature type="transmembrane region" description="Helical" evidence="12">
    <location>
        <begin position="212"/>
        <end position="233"/>
    </location>
</feature>
<dbReference type="Proteomes" id="UP000784294">
    <property type="component" value="Unassembled WGS sequence"/>
</dbReference>
<evidence type="ECO:0000256" key="2">
    <source>
        <dbReference type="ARBA" id="ARBA00006375"/>
    </source>
</evidence>
<dbReference type="OrthoDB" id="427452at2759"/>
<name>A0A3S4ZRB3_9PLAT</name>
<evidence type="ECO:0000313" key="13">
    <source>
        <dbReference type="EMBL" id="VEL10016.1"/>
    </source>
</evidence>
<dbReference type="InterPro" id="IPR018108">
    <property type="entry name" value="MCP_transmembrane"/>
</dbReference>
<keyword evidence="6" id="KW-0999">Mitochondrion inner membrane</keyword>
<reference evidence="13" key="1">
    <citation type="submission" date="2018-11" db="EMBL/GenBank/DDBJ databases">
        <authorList>
            <consortium name="Pathogen Informatics"/>
        </authorList>
    </citation>
    <scope>NUCLEOTIDE SEQUENCE</scope>
</reference>
<evidence type="ECO:0000256" key="8">
    <source>
        <dbReference type="ARBA" id="ARBA00023128"/>
    </source>
</evidence>
<dbReference type="GO" id="GO:0005743">
    <property type="term" value="C:mitochondrial inner membrane"/>
    <property type="evidence" value="ECO:0007669"/>
    <property type="project" value="UniProtKB-SubCell"/>
</dbReference>
<keyword evidence="7 12" id="KW-1133">Transmembrane helix</keyword>
<evidence type="ECO:0000256" key="10">
    <source>
        <dbReference type="PROSITE-ProRule" id="PRU00282"/>
    </source>
</evidence>
<sequence>MSSQPHSQEICKYGSLTYYGYCGLGGVLSCGITHTAIVPLDLVKCRIQVDPAKYKNIGTGFRVTLANEGIRGLGLGWAPTFFGYSMQGLGKFGFYEENAYIYRSLVYGLASASAEFFADIMLSPMEALKVRMQTQPGWCRTLREGLPRMMREEGLYGFYKSIVPLWSRQIPYTVMKFVSFEAILKTLYDSWPRPRDECSFPEQLTLTFSAGYLGYSLIYLFFIFLAGVLCAIVSHPADTLVSKLNKDPDARLGDLVKRLGFFGLWGGLGPRIIMIGTLTGLQWFIYDGFKVAVGLPRPPPLQMPESLRLKLEQKDD</sequence>
<keyword evidence="14" id="KW-1185">Reference proteome</keyword>
<keyword evidence="3 11" id="KW-0813">Transport</keyword>
<evidence type="ECO:0000256" key="9">
    <source>
        <dbReference type="ARBA" id="ARBA00023136"/>
    </source>
</evidence>
<dbReference type="InterPro" id="IPR044677">
    <property type="entry name" value="SLC25A3/Pic2/Mir1-like"/>
</dbReference>
<evidence type="ECO:0000256" key="12">
    <source>
        <dbReference type="SAM" id="Phobius"/>
    </source>
</evidence>
<dbReference type="GO" id="GO:0005315">
    <property type="term" value="F:phosphate transmembrane transporter activity"/>
    <property type="evidence" value="ECO:0007669"/>
    <property type="project" value="InterPro"/>
</dbReference>
<gene>
    <name evidence="13" type="ORF">PXEA_LOCUS3456</name>
</gene>
<comment type="subcellular location">
    <subcellularLocation>
        <location evidence="1">Mitochondrion inner membrane</location>
        <topology evidence="1">Multi-pass membrane protein</topology>
    </subcellularLocation>
</comment>
<evidence type="ECO:0008006" key="15">
    <source>
        <dbReference type="Google" id="ProtNLM"/>
    </source>
</evidence>
<comment type="similarity">
    <text evidence="2 11">Belongs to the mitochondrial carrier (TC 2.A.29) family.</text>
</comment>
<evidence type="ECO:0000256" key="5">
    <source>
        <dbReference type="ARBA" id="ARBA00022737"/>
    </source>
</evidence>
<dbReference type="PROSITE" id="PS50920">
    <property type="entry name" value="SOLCAR"/>
    <property type="match status" value="3"/>
</dbReference>
<evidence type="ECO:0000256" key="11">
    <source>
        <dbReference type="RuleBase" id="RU000488"/>
    </source>
</evidence>
<organism evidence="13 14">
    <name type="scientific">Protopolystoma xenopodis</name>
    <dbReference type="NCBI Taxonomy" id="117903"/>
    <lineage>
        <taxon>Eukaryota</taxon>
        <taxon>Metazoa</taxon>
        <taxon>Spiralia</taxon>
        <taxon>Lophotrochozoa</taxon>
        <taxon>Platyhelminthes</taxon>
        <taxon>Monogenea</taxon>
        <taxon>Polyopisthocotylea</taxon>
        <taxon>Polystomatidea</taxon>
        <taxon>Polystomatidae</taxon>
        <taxon>Protopolystoma</taxon>
    </lineage>
</organism>
<proteinExistence type="inferred from homology"/>
<dbReference type="Pfam" id="PF00153">
    <property type="entry name" value="Mito_carr"/>
    <property type="match status" value="3"/>
</dbReference>
<dbReference type="InterPro" id="IPR023395">
    <property type="entry name" value="MCP_dom_sf"/>
</dbReference>
<dbReference type="PANTHER" id="PTHR45671">
    <property type="entry name" value="SOLUTE CARRIER FAMILY 25 (MITOCHONDRIAL CARRIER PHOSPHATE CARRIER), MEMBER 3, LIKE-RELATED-RELATED"/>
    <property type="match status" value="1"/>
</dbReference>
<keyword evidence="5" id="KW-0677">Repeat</keyword>